<dbReference type="PANTHER" id="PTHR21021:SF15">
    <property type="entry name" value="FREE METHIONINE-R-SULFOXIDE REDUCTASE"/>
    <property type="match status" value="1"/>
</dbReference>
<proteinExistence type="inferred from homology"/>
<dbReference type="eggNOG" id="COG1956">
    <property type="taxonomic scope" value="Bacteria"/>
</dbReference>
<evidence type="ECO:0000313" key="6">
    <source>
        <dbReference type="Proteomes" id="UP000032874"/>
    </source>
</evidence>
<gene>
    <name evidence="4" type="ORF">JV35_04405</name>
    <name evidence="3" type="ORF">KP22_03760</name>
</gene>
<dbReference type="AlphaFoldDB" id="A0A093RVL2"/>
<dbReference type="Proteomes" id="UP000032869">
    <property type="component" value="Unassembled WGS sequence"/>
</dbReference>
<keyword evidence="5" id="KW-1185">Reference proteome</keyword>
<dbReference type="EMBL" id="JQHM01000001">
    <property type="protein sequence ID" value="KFX07217.1"/>
    <property type="molecule type" value="Genomic_DNA"/>
</dbReference>
<dbReference type="EMBL" id="JQHL01000001">
    <property type="protein sequence ID" value="KFX22417.1"/>
    <property type="molecule type" value="Genomic_DNA"/>
</dbReference>
<dbReference type="InterPro" id="IPR003018">
    <property type="entry name" value="GAF"/>
</dbReference>
<comment type="caution">
    <text evidence="3">The sequence shown here is derived from an EMBL/GenBank/DDBJ whole genome shotgun (WGS) entry which is preliminary data.</text>
</comment>
<protein>
    <submittedName>
        <fullName evidence="3">Free methionine-R-sulfoxide reductase</fullName>
    </submittedName>
</protein>
<evidence type="ECO:0000313" key="4">
    <source>
        <dbReference type="EMBL" id="KFX22417.1"/>
    </source>
</evidence>
<dbReference type="InterPro" id="IPR029016">
    <property type="entry name" value="GAF-like_dom_sf"/>
</dbReference>
<reference evidence="5 6" key="1">
    <citation type="submission" date="2014-08" db="EMBL/GenBank/DDBJ databases">
        <title>Genome sequences of NCPPB Pectobacterium isolates.</title>
        <authorList>
            <person name="Glover R.H."/>
            <person name="Sapp M."/>
            <person name="Elphinstone J."/>
        </authorList>
    </citation>
    <scope>NUCLEOTIDE SEQUENCE [LARGE SCALE GENOMIC DNA]</scope>
    <source>
        <strain evidence="4 5">NCPPB 2793</strain>
        <strain evidence="3 6">NCPPB 2795</strain>
    </source>
</reference>
<dbReference type="Pfam" id="PF13185">
    <property type="entry name" value="GAF_2"/>
    <property type="match status" value="1"/>
</dbReference>
<sequence>MNKQEFYQDLIRDMSSLIADENRFITILSNSSALLFERLDGVNWAGFYLLDNDTLFLGPFQGNVACVRIPVGKGVCGAAIAENRIQRVDDVHAFPGHIACDAASNAEIVLPLIVNGQPIGVLDIDSTLYQRFDAADEEGLKAVVSVLCAQLEVSDVMTFINSLTLRQG</sequence>
<dbReference type="FunFam" id="3.30.450.40:FF:000008">
    <property type="entry name" value="GAF domain-containing proteins"/>
    <property type="match status" value="1"/>
</dbReference>
<evidence type="ECO:0000313" key="5">
    <source>
        <dbReference type="Proteomes" id="UP000032869"/>
    </source>
</evidence>
<dbReference type="GO" id="GO:0033745">
    <property type="term" value="F:L-methionine-(R)-S-oxide reductase activity"/>
    <property type="evidence" value="ECO:0007669"/>
    <property type="project" value="TreeGrafter"/>
</dbReference>
<evidence type="ECO:0000256" key="1">
    <source>
        <dbReference type="ARBA" id="ARBA00038454"/>
    </source>
</evidence>
<comment type="similarity">
    <text evidence="1">Belongs to the free Met sulfoxide reductase family.</text>
</comment>
<dbReference type="Proteomes" id="UP000032874">
    <property type="component" value="Unassembled WGS sequence"/>
</dbReference>
<organism evidence="3 6">
    <name type="scientific">Pectobacterium betavasculorum</name>
    <dbReference type="NCBI Taxonomy" id="55207"/>
    <lineage>
        <taxon>Bacteria</taxon>
        <taxon>Pseudomonadati</taxon>
        <taxon>Pseudomonadota</taxon>
        <taxon>Gammaproteobacteria</taxon>
        <taxon>Enterobacterales</taxon>
        <taxon>Pectobacteriaceae</taxon>
        <taxon>Pectobacterium</taxon>
    </lineage>
</organism>
<feature type="domain" description="GAF" evidence="2">
    <location>
        <begin position="23"/>
        <end position="161"/>
    </location>
</feature>
<evidence type="ECO:0000259" key="2">
    <source>
        <dbReference type="SMART" id="SM00065"/>
    </source>
</evidence>
<dbReference type="SMART" id="SM00065">
    <property type="entry name" value="GAF"/>
    <property type="match status" value="1"/>
</dbReference>
<dbReference type="SUPFAM" id="SSF55781">
    <property type="entry name" value="GAF domain-like"/>
    <property type="match status" value="1"/>
</dbReference>
<name>A0A093RVL2_9GAMM</name>
<dbReference type="OrthoDB" id="9796252at2"/>
<dbReference type="GO" id="GO:0005829">
    <property type="term" value="C:cytosol"/>
    <property type="evidence" value="ECO:0007669"/>
    <property type="project" value="TreeGrafter"/>
</dbReference>
<accession>A0A093RVL2</accession>
<dbReference type="InterPro" id="IPR051330">
    <property type="entry name" value="Phosphatase_reg/MetRdx"/>
</dbReference>
<dbReference type="STRING" id="55207.KP22_03760"/>
<evidence type="ECO:0000313" key="3">
    <source>
        <dbReference type="EMBL" id="KFX07217.1"/>
    </source>
</evidence>
<dbReference type="PANTHER" id="PTHR21021">
    <property type="entry name" value="GAF/PUTATIVE CYTOSKELETAL PROTEIN"/>
    <property type="match status" value="1"/>
</dbReference>
<dbReference type="Gene3D" id="3.30.450.40">
    <property type="match status" value="1"/>
</dbReference>
<dbReference type="RefSeq" id="WP_039300389.1">
    <property type="nucleotide sequence ID" value="NZ_JAODTE010000001.1"/>
</dbReference>